<accession>A0A226ELS9</accession>
<feature type="transmembrane region" description="Helical" evidence="5">
    <location>
        <begin position="134"/>
        <end position="154"/>
    </location>
</feature>
<feature type="transmembrane region" description="Helical" evidence="5">
    <location>
        <begin position="166"/>
        <end position="183"/>
    </location>
</feature>
<reference evidence="7 8" key="1">
    <citation type="submission" date="2015-12" db="EMBL/GenBank/DDBJ databases">
        <title>The genome of Folsomia candida.</title>
        <authorList>
            <person name="Faddeeva A."/>
            <person name="Derks M.F."/>
            <person name="Anvar Y."/>
            <person name="Smit S."/>
            <person name="Van Straalen N."/>
            <person name="Roelofs D."/>
        </authorList>
    </citation>
    <scope>NUCLEOTIDE SEQUENCE [LARGE SCALE GENOMIC DNA]</scope>
    <source>
        <strain evidence="7 8">VU population</strain>
        <tissue evidence="7">Whole body</tissue>
    </source>
</reference>
<evidence type="ECO:0000256" key="4">
    <source>
        <dbReference type="ARBA" id="ARBA00023136"/>
    </source>
</evidence>
<dbReference type="Pfam" id="PF00892">
    <property type="entry name" value="EamA"/>
    <property type="match status" value="1"/>
</dbReference>
<keyword evidence="3 5" id="KW-1133">Transmembrane helix</keyword>
<dbReference type="OMA" id="QELECRH"/>
<feature type="transmembrane region" description="Helical" evidence="5">
    <location>
        <begin position="190"/>
        <end position="210"/>
    </location>
</feature>
<feature type="transmembrane region" description="Helical" evidence="5">
    <location>
        <begin position="315"/>
        <end position="333"/>
    </location>
</feature>
<protein>
    <recommendedName>
        <fullName evidence="6">EamA domain-containing protein</fullName>
    </recommendedName>
</protein>
<feature type="domain" description="EamA" evidence="6">
    <location>
        <begin position="63"/>
        <end position="205"/>
    </location>
</feature>
<evidence type="ECO:0000256" key="2">
    <source>
        <dbReference type="ARBA" id="ARBA00022692"/>
    </source>
</evidence>
<dbReference type="EMBL" id="LNIX01000003">
    <property type="protein sequence ID" value="OXA58602.1"/>
    <property type="molecule type" value="Genomic_DNA"/>
</dbReference>
<keyword evidence="4 5" id="KW-0472">Membrane</keyword>
<feature type="transmembrane region" description="Helical" evidence="5">
    <location>
        <begin position="222"/>
        <end position="245"/>
    </location>
</feature>
<feature type="transmembrane region" description="Helical" evidence="5">
    <location>
        <begin position="252"/>
        <end position="276"/>
    </location>
</feature>
<feature type="transmembrane region" description="Helical" evidence="5">
    <location>
        <begin position="282"/>
        <end position="303"/>
    </location>
</feature>
<keyword evidence="8" id="KW-1185">Reference proteome</keyword>
<dbReference type="InterPro" id="IPR000620">
    <property type="entry name" value="EamA_dom"/>
</dbReference>
<dbReference type="InterPro" id="IPR037185">
    <property type="entry name" value="EmrE-like"/>
</dbReference>
<feature type="transmembrane region" description="Helical" evidence="5">
    <location>
        <begin position="61"/>
        <end position="81"/>
    </location>
</feature>
<sequence>MMSSLLEDQKNTSIAPVDDEEVVVITEKSEFLPSSDIPSTTATTETKTKNKETTSWTKSRYAGIILAVLSGLLFTSTGIIVKYLKGYHVLNVGLFRFVGMFVPAIPLVLRACLDKRNNIFEPIWPPTDRKRLGMMMLLFGRSICGFASIMGYFLSVQYIPVADVSVIGSMSMVTVALLAHITLGERCGLVPMLCAILTLSGIVCIAKPPIITGKEEYDMDTLIGTGLALGRMVFATVAIVFVRGLRTVNGPLVVLSVGFLQLVQNVVAVLILDVFALPSDTLTWVLAVGVGALSFASQMTLTLALKCEDAGPFSIVRTASDTLTAFILQFLIFDLVPDLFSIVGAVIISLAVGLTVLRKWVSSLPEDGQRKSRKIASLLLK</sequence>
<dbReference type="AlphaFoldDB" id="A0A226ELS9"/>
<comment type="caution">
    <text evidence="7">The sequence shown here is derived from an EMBL/GenBank/DDBJ whole genome shotgun (WGS) entry which is preliminary data.</text>
</comment>
<dbReference type="PANTHER" id="PTHR22911:SF6">
    <property type="entry name" value="SOLUTE CARRIER FAMILY 35 MEMBER G1"/>
    <property type="match status" value="1"/>
</dbReference>
<dbReference type="Gene3D" id="1.10.3730.20">
    <property type="match status" value="1"/>
</dbReference>
<proteinExistence type="predicted"/>
<feature type="transmembrane region" description="Helical" evidence="5">
    <location>
        <begin position="339"/>
        <end position="361"/>
    </location>
</feature>
<dbReference type="PANTHER" id="PTHR22911">
    <property type="entry name" value="ACYL-MALONYL CONDENSING ENZYME-RELATED"/>
    <property type="match status" value="1"/>
</dbReference>
<evidence type="ECO:0000259" key="6">
    <source>
        <dbReference type="Pfam" id="PF00892"/>
    </source>
</evidence>
<dbReference type="SUPFAM" id="SSF103481">
    <property type="entry name" value="Multidrug resistance efflux transporter EmrE"/>
    <property type="match status" value="1"/>
</dbReference>
<comment type="subcellular location">
    <subcellularLocation>
        <location evidence="1">Membrane</location>
        <topology evidence="1">Multi-pass membrane protein</topology>
    </subcellularLocation>
</comment>
<evidence type="ECO:0000313" key="7">
    <source>
        <dbReference type="EMBL" id="OXA58602.1"/>
    </source>
</evidence>
<evidence type="ECO:0000256" key="3">
    <source>
        <dbReference type="ARBA" id="ARBA00022989"/>
    </source>
</evidence>
<dbReference type="OrthoDB" id="306876at2759"/>
<feature type="transmembrane region" description="Helical" evidence="5">
    <location>
        <begin position="93"/>
        <end position="113"/>
    </location>
</feature>
<evidence type="ECO:0000256" key="5">
    <source>
        <dbReference type="SAM" id="Phobius"/>
    </source>
</evidence>
<gene>
    <name evidence="7" type="ORF">Fcan01_06734</name>
</gene>
<evidence type="ECO:0000313" key="8">
    <source>
        <dbReference type="Proteomes" id="UP000198287"/>
    </source>
</evidence>
<organism evidence="7 8">
    <name type="scientific">Folsomia candida</name>
    <name type="common">Springtail</name>
    <dbReference type="NCBI Taxonomy" id="158441"/>
    <lineage>
        <taxon>Eukaryota</taxon>
        <taxon>Metazoa</taxon>
        <taxon>Ecdysozoa</taxon>
        <taxon>Arthropoda</taxon>
        <taxon>Hexapoda</taxon>
        <taxon>Collembola</taxon>
        <taxon>Entomobryomorpha</taxon>
        <taxon>Isotomoidea</taxon>
        <taxon>Isotomidae</taxon>
        <taxon>Proisotominae</taxon>
        <taxon>Folsomia</taxon>
    </lineage>
</organism>
<dbReference type="Proteomes" id="UP000198287">
    <property type="component" value="Unassembled WGS sequence"/>
</dbReference>
<evidence type="ECO:0000256" key="1">
    <source>
        <dbReference type="ARBA" id="ARBA00004141"/>
    </source>
</evidence>
<name>A0A226ELS9_FOLCA</name>
<keyword evidence="2 5" id="KW-0812">Transmembrane</keyword>
<dbReference type="GO" id="GO:0016020">
    <property type="term" value="C:membrane"/>
    <property type="evidence" value="ECO:0007669"/>
    <property type="project" value="UniProtKB-SubCell"/>
</dbReference>